<dbReference type="RefSeq" id="WP_179813441.1">
    <property type="nucleotide sequence ID" value="NZ_JACBZD010000001.1"/>
</dbReference>
<organism evidence="1 2">
    <name type="scientific">Allostreptomyces psammosilenae</name>
    <dbReference type="NCBI Taxonomy" id="1892865"/>
    <lineage>
        <taxon>Bacteria</taxon>
        <taxon>Bacillati</taxon>
        <taxon>Actinomycetota</taxon>
        <taxon>Actinomycetes</taxon>
        <taxon>Kitasatosporales</taxon>
        <taxon>Streptomycetaceae</taxon>
        <taxon>Allostreptomyces</taxon>
    </lineage>
</organism>
<evidence type="ECO:0000313" key="2">
    <source>
        <dbReference type="Proteomes" id="UP000567795"/>
    </source>
</evidence>
<comment type="caution">
    <text evidence="1">The sequence shown here is derived from an EMBL/GenBank/DDBJ whole genome shotgun (WGS) entry which is preliminary data.</text>
</comment>
<name>A0A852ZSS9_9ACTN</name>
<evidence type="ECO:0000313" key="1">
    <source>
        <dbReference type="EMBL" id="NYI04567.1"/>
    </source>
</evidence>
<reference evidence="1 2" key="1">
    <citation type="submission" date="2020-07" db="EMBL/GenBank/DDBJ databases">
        <title>Sequencing the genomes of 1000 actinobacteria strains.</title>
        <authorList>
            <person name="Klenk H.-P."/>
        </authorList>
    </citation>
    <scope>NUCLEOTIDE SEQUENCE [LARGE SCALE GENOMIC DNA]</scope>
    <source>
        <strain evidence="1 2">DSM 42178</strain>
    </source>
</reference>
<dbReference type="AlphaFoldDB" id="A0A852ZSS9"/>
<proteinExistence type="predicted"/>
<dbReference type="EMBL" id="JACBZD010000001">
    <property type="protein sequence ID" value="NYI04567.1"/>
    <property type="molecule type" value="Genomic_DNA"/>
</dbReference>
<sequence length="196" mass="22325">MRHTGTPSWRMRIDNPRSLVIALFVRDRAGLRARTDPVVPPLSPTVEALPPLASRTDPAATEQWERWWAAELGRDDASEEALSPPDFPQLHDGPQLAALVRECYDDAERWSRRRREDHVRSEKERLHRLAETNVVQAVESELGRPARPFDLRIVELPLAGEVGWQVTPTHVVASHALRNNSRAYDRWLTGIVRTLA</sequence>
<dbReference type="Proteomes" id="UP000567795">
    <property type="component" value="Unassembled WGS sequence"/>
</dbReference>
<protein>
    <submittedName>
        <fullName evidence="1">Uncharacterized protein</fullName>
    </submittedName>
</protein>
<gene>
    <name evidence="1" type="ORF">FHU37_001510</name>
</gene>
<accession>A0A852ZSS9</accession>
<keyword evidence="2" id="KW-1185">Reference proteome</keyword>